<name>A0A0E9WQX2_ANGAN</name>
<evidence type="ECO:0000313" key="1">
    <source>
        <dbReference type="EMBL" id="JAH91970.1"/>
    </source>
</evidence>
<dbReference type="AlphaFoldDB" id="A0A0E9WQX2"/>
<accession>A0A0E9WQX2</accession>
<dbReference type="EMBL" id="GBXM01016607">
    <property type="protein sequence ID" value="JAH91970.1"/>
    <property type="molecule type" value="Transcribed_RNA"/>
</dbReference>
<reference evidence="1" key="1">
    <citation type="submission" date="2014-11" db="EMBL/GenBank/DDBJ databases">
        <authorList>
            <person name="Amaro Gonzalez C."/>
        </authorList>
    </citation>
    <scope>NUCLEOTIDE SEQUENCE</scope>
</reference>
<protein>
    <submittedName>
        <fullName evidence="1">Uncharacterized protein</fullName>
    </submittedName>
</protein>
<proteinExistence type="predicted"/>
<reference evidence="1" key="2">
    <citation type="journal article" date="2015" name="Fish Shellfish Immunol.">
        <title>Early steps in the European eel (Anguilla anguilla)-Vibrio vulnificus interaction in the gills: Role of the RtxA13 toxin.</title>
        <authorList>
            <person name="Callol A."/>
            <person name="Pajuelo D."/>
            <person name="Ebbesson L."/>
            <person name="Teles M."/>
            <person name="MacKenzie S."/>
            <person name="Amaro C."/>
        </authorList>
    </citation>
    <scope>NUCLEOTIDE SEQUENCE</scope>
</reference>
<organism evidence="1">
    <name type="scientific">Anguilla anguilla</name>
    <name type="common">European freshwater eel</name>
    <name type="synonym">Muraena anguilla</name>
    <dbReference type="NCBI Taxonomy" id="7936"/>
    <lineage>
        <taxon>Eukaryota</taxon>
        <taxon>Metazoa</taxon>
        <taxon>Chordata</taxon>
        <taxon>Craniata</taxon>
        <taxon>Vertebrata</taxon>
        <taxon>Euteleostomi</taxon>
        <taxon>Actinopterygii</taxon>
        <taxon>Neopterygii</taxon>
        <taxon>Teleostei</taxon>
        <taxon>Anguilliformes</taxon>
        <taxon>Anguillidae</taxon>
        <taxon>Anguilla</taxon>
    </lineage>
</organism>
<sequence>MQLCESTEAVSIKPVCILSTVTTETLPSHSHHGNPSLCKSVQPRSHVQLTSQPFVHCLLFLFFCFFTRRPGEGSHQAPRFKSNQSEKQINLFHYYIKKFFFF</sequence>